<dbReference type="AlphaFoldDB" id="A0A6J1TQI9"/>
<evidence type="ECO:0000313" key="3">
    <source>
        <dbReference type="Proteomes" id="UP000504606"/>
    </source>
</evidence>
<protein>
    <submittedName>
        <fullName evidence="4">Uncharacterized protein LOC113217939</fullName>
    </submittedName>
</protein>
<dbReference type="InterPro" id="IPR008906">
    <property type="entry name" value="HATC_C_dom"/>
</dbReference>
<feature type="region of interest" description="Disordered" evidence="1">
    <location>
        <begin position="678"/>
        <end position="700"/>
    </location>
</feature>
<organism evidence="3 4">
    <name type="scientific">Frankliniella occidentalis</name>
    <name type="common">Western flower thrips</name>
    <name type="synonym">Euthrips occidentalis</name>
    <dbReference type="NCBI Taxonomy" id="133901"/>
    <lineage>
        <taxon>Eukaryota</taxon>
        <taxon>Metazoa</taxon>
        <taxon>Ecdysozoa</taxon>
        <taxon>Arthropoda</taxon>
        <taxon>Hexapoda</taxon>
        <taxon>Insecta</taxon>
        <taxon>Pterygota</taxon>
        <taxon>Neoptera</taxon>
        <taxon>Paraneoptera</taxon>
        <taxon>Thysanoptera</taxon>
        <taxon>Terebrantia</taxon>
        <taxon>Thripoidea</taxon>
        <taxon>Thripidae</taxon>
        <taxon>Frankliniella</taxon>
    </lineage>
</organism>
<sequence>MGPHDRNRRFKEDWKKGKPWLEEKDGKAHCKYCKHTFKDNRKSAVDDHGTTLTHSKNAAHWNRRQQPTLANMGAVRIIDKEVKLIDLVLTVFVACHTAVRSVDHLGELLRRLGTGSKLQHLRMHRTKCSMLIKNVIAPAMLTDLVRDIGDRPFSLIIDESTDVSVVKYLAFMVRYHSPTRKAVVTDFLGFAEVYRAFAVSLYTLTKEYLQEVGLRIQNLVGLGTDGAASMCSAVHDNSSVYSLLKRDVPNLQLVKCVCHTLHLAASHASDVLPEDLEFLVRETRNWFASSPLRRQNYEALFKAMNDGDMPLKLVQLSGTRWLAWSRALAVITAQWDELKAHFDQLIPTLRASDKCVKGRRLHALFQDPCNRLYLLFLKPITAEVARVNALFQGDNIEVTRVFMELRNVVYGLLRHILKPSRIPFTRDEDAFQRDSDIATILGALEDGTAYLPYSSMSCFEGGFIQLLGQLNGAGAPGDRVVDSAKLAGVQGKCVEYLHHLCRELVTLLPDTKLLCEALSGFVPATALCPVRTSRFPFHKLPLSLLPRGVDRDDLRSQWERLPSVDWKAYFGGEVPSKSTDFWCGVYEYCENEVPVFRLIANFALRVLSLPFSNAVVERAFSVMNAIKTKARNRMGLEILMAIMRIRLRVLWSGCCKKFEPTDEMYALFNSSMYERVNREPAPHDDPDDPNDEHDAFGEVDDILPHDTDTGPVISIADVLLL</sequence>
<dbReference type="PANTHER" id="PTHR46880:SF5">
    <property type="entry name" value="DUF4371 DOMAIN-CONTAINING PROTEIN"/>
    <property type="match status" value="1"/>
</dbReference>
<reference evidence="4" key="1">
    <citation type="submission" date="2025-08" db="UniProtKB">
        <authorList>
            <consortium name="RefSeq"/>
        </authorList>
    </citation>
    <scope>IDENTIFICATION</scope>
    <source>
        <tissue evidence="4">Whole organism</tissue>
    </source>
</reference>
<dbReference type="GO" id="GO:0046983">
    <property type="term" value="F:protein dimerization activity"/>
    <property type="evidence" value="ECO:0007669"/>
    <property type="project" value="InterPro"/>
</dbReference>
<evidence type="ECO:0000259" key="2">
    <source>
        <dbReference type="Pfam" id="PF05699"/>
    </source>
</evidence>
<dbReference type="InterPro" id="IPR012337">
    <property type="entry name" value="RNaseH-like_sf"/>
</dbReference>
<dbReference type="Proteomes" id="UP000504606">
    <property type="component" value="Unplaced"/>
</dbReference>
<evidence type="ECO:0000313" key="4">
    <source>
        <dbReference type="RefSeq" id="XP_026293825.1"/>
    </source>
</evidence>
<dbReference type="Pfam" id="PF05699">
    <property type="entry name" value="Dimer_Tnp_hAT"/>
    <property type="match status" value="1"/>
</dbReference>
<keyword evidence="3" id="KW-1185">Reference proteome</keyword>
<accession>A0A6J1TQI9</accession>
<dbReference type="GeneID" id="113217939"/>
<proteinExistence type="predicted"/>
<evidence type="ECO:0000256" key="1">
    <source>
        <dbReference type="SAM" id="MobiDB-lite"/>
    </source>
</evidence>
<gene>
    <name evidence="4" type="primary">LOC113217939</name>
</gene>
<dbReference type="PANTHER" id="PTHR46880">
    <property type="entry name" value="RAS-ASSOCIATING DOMAIN-CONTAINING PROTEIN"/>
    <property type="match status" value="1"/>
</dbReference>
<dbReference type="SUPFAM" id="SSF53098">
    <property type="entry name" value="Ribonuclease H-like"/>
    <property type="match status" value="2"/>
</dbReference>
<dbReference type="RefSeq" id="XP_026293825.1">
    <property type="nucleotide sequence ID" value="XM_026438040.2"/>
</dbReference>
<dbReference type="KEGG" id="foc:113217939"/>
<name>A0A6J1TQI9_FRAOC</name>
<dbReference type="OrthoDB" id="10023262at2759"/>
<feature type="domain" description="HAT C-terminal dimerisation" evidence="2">
    <location>
        <begin position="596"/>
        <end position="645"/>
    </location>
</feature>